<dbReference type="CDD" id="cd05233">
    <property type="entry name" value="SDR_c"/>
    <property type="match status" value="1"/>
</dbReference>
<dbReference type="PRINTS" id="PR00080">
    <property type="entry name" value="SDRFAMILY"/>
</dbReference>
<dbReference type="PRINTS" id="PR00081">
    <property type="entry name" value="GDHRDH"/>
</dbReference>
<proteinExistence type="inferred from homology"/>
<comment type="caution">
    <text evidence="3">The sequence shown here is derived from an EMBL/GenBank/DDBJ whole genome shotgun (WGS) entry which is preliminary data.</text>
</comment>
<accession>A0ABP4IDJ5</accession>
<dbReference type="Pfam" id="PF13561">
    <property type="entry name" value="adh_short_C2"/>
    <property type="match status" value="1"/>
</dbReference>
<dbReference type="Proteomes" id="UP001501414">
    <property type="component" value="Unassembled WGS sequence"/>
</dbReference>
<dbReference type="InterPro" id="IPR036291">
    <property type="entry name" value="NAD(P)-bd_dom_sf"/>
</dbReference>
<evidence type="ECO:0000256" key="1">
    <source>
        <dbReference type="ARBA" id="ARBA00006484"/>
    </source>
</evidence>
<dbReference type="PANTHER" id="PTHR43477:SF1">
    <property type="entry name" value="DIHYDROANTICAPSIN 7-DEHYDROGENASE"/>
    <property type="match status" value="1"/>
</dbReference>
<evidence type="ECO:0000313" key="4">
    <source>
        <dbReference type="Proteomes" id="UP001501414"/>
    </source>
</evidence>
<dbReference type="SUPFAM" id="SSF51735">
    <property type="entry name" value="NAD(P)-binding Rossmann-fold domains"/>
    <property type="match status" value="1"/>
</dbReference>
<keyword evidence="2" id="KW-0560">Oxidoreductase</keyword>
<dbReference type="InterPro" id="IPR051122">
    <property type="entry name" value="SDR_DHRS6-like"/>
</dbReference>
<protein>
    <submittedName>
        <fullName evidence="3">SDR family oxidoreductase</fullName>
    </submittedName>
</protein>
<evidence type="ECO:0000256" key="2">
    <source>
        <dbReference type="ARBA" id="ARBA00023002"/>
    </source>
</evidence>
<comment type="similarity">
    <text evidence="1">Belongs to the short-chain dehydrogenases/reductases (SDR) family.</text>
</comment>
<evidence type="ECO:0000313" key="3">
    <source>
        <dbReference type="EMBL" id="GAA1385387.1"/>
    </source>
</evidence>
<dbReference type="Gene3D" id="3.40.50.720">
    <property type="entry name" value="NAD(P)-binding Rossmann-like Domain"/>
    <property type="match status" value="1"/>
</dbReference>
<dbReference type="RefSeq" id="WP_344020297.1">
    <property type="nucleotide sequence ID" value="NZ_BAAAJK010000006.1"/>
</dbReference>
<sequence>MTGHAVVTGVSSGIGAAVAGRLLDEGWRVTGLSRGAPEPRDGLGWIPADLAEPAAVPGAVAGLGPVDALVHAAGLQRTGRLGSLDAADGDLMWRVHVAAAAELAGALLDRITGGGRIVLIGSRTAGGAPGKSQYAATKAALAGMARSWAAELVDRRITVNVVAPGPTETPMLADPGRAATPPLLPPLGRRVRPAEVAALVALLVGPDGGAITGQTITVCAGTSLPR</sequence>
<keyword evidence="4" id="KW-1185">Reference proteome</keyword>
<dbReference type="EMBL" id="BAAAJK010000006">
    <property type="protein sequence ID" value="GAA1385387.1"/>
    <property type="molecule type" value="Genomic_DNA"/>
</dbReference>
<gene>
    <name evidence="3" type="ORF">GCM10009613_17730</name>
</gene>
<organism evidence="3 4">
    <name type="scientific">Pseudonocardia kongjuensis</name>
    <dbReference type="NCBI Taxonomy" id="102227"/>
    <lineage>
        <taxon>Bacteria</taxon>
        <taxon>Bacillati</taxon>
        <taxon>Actinomycetota</taxon>
        <taxon>Actinomycetes</taxon>
        <taxon>Pseudonocardiales</taxon>
        <taxon>Pseudonocardiaceae</taxon>
        <taxon>Pseudonocardia</taxon>
    </lineage>
</organism>
<reference evidence="4" key="1">
    <citation type="journal article" date="2019" name="Int. J. Syst. Evol. Microbiol.">
        <title>The Global Catalogue of Microorganisms (GCM) 10K type strain sequencing project: providing services to taxonomists for standard genome sequencing and annotation.</title>
        <authorList>
            <consortium name="The Broad Institute Genomics Platform"/>
            <consortium name="The Broad Institute Genome Sequencing Center for Infectious Disease"/>
            <person name="Wu L."/>
            <person name="Ma J."/>
        </authorList>
    </citation>
    <scope>NUCLEOTIDE SEQUENCE [LARGE SCALE GENOMIC DNA]</scope>
    <source>
        <strain evidence="4">JCM 11896</strain>
    </source>
</reference>
<dbReference type="InterPro" id="IPR002347">
    <property type="entry name" value="SDR_fam"/>
</dbReference>
<name>A0ABP4IDJ5_9PSEU</name>
<dbReference type="PANTHER" id="PTHR43477">
    <property type="entry name" value="DIHYDROANTICAPSIN 7-DEHYDROGENASE"/>
    <property type="match status" value="1"/>
</dbReference>